<keyword evidence="2" id="KW-1185">Reference proteome</keyword>
<proteinExistence type="predicted"/>
<comment type="caution">
    <text evidence="1">The sequence shown here is derived from an EMBL/GenBank/DDBJ whole genome shotgun (WGS) entry which is preliminary data.</text>
</comment>
<dbReference type="Proteomes" id="UP000290289">
    <property type="component" value="Chromosome 7"/>
</dbReference>
<evidence type="ECO:0008006" key="3">
    <source>
        <dbReference type="Google" id="ProtNLM"/>
    </source>
</evidence>
<organism evidence="1 2">
    <name type="scientific">Malus domestica</name>
    <name type="common">Apple</name>
    <name type="synonym">Pyrus malus</name>
    <dbReference type="NCBI Taxonomy" id="3750"/>
    <lineage>
        <taxon>Eukaryota</taxon>
        <taxon>Viridiplantae</taxon>
        <taxon>Streptophyta</taxon>
        <taxon>Embryophyta</taxon>
        <taxon>Tracheophyta</taxon>
        <taxon>Spermatophyta</taxon>
        <taxon>Magnoliopsida</taxon>
        <taxon>eudicotyledons</taxon>
        <taxon>Gunneridae</taxon>
        <taxon>Pentapetalae</taxon>
        <taxon>rosids</taxon>
        <taxon>fabids</taxon>
        <taxon>Rosales</taxon>
        <taxon>Rosaceae</taxon>
        <taxon>Amygdaloideae</taxon>
        <taxon>Maleae</taxon>
        <taxon>Malus</taxon>
    </lineage>
</organism>
<protein>
    <recommendedName>
        <fullName evidence="3">RNase H type-1 domain-containing protein</fullName>
    </recommendedName>
</protein>
<dbReference type="STRING" id="3750.A0A498JPX4"/>
<evidence type="ECO:0000313" key="2">
    <source>
        <dbReference type="Proteomes" id="UP000290289"/>
    </source>
</evidence>
<gene>
    <name evidence="1" type="ORF">DVH24_025005</name>
</gene>
<evidence type="ECO:0000313" key="1">
    <source>
        <dbReference type="EMBL" id="RXH95321.1"/>
    </source>
</evidence>
<dbReference type="EMBL" id="RDQH01000333">
    <property type="protein sequence ID" value="RXH95321.1"/>
    <property type="molecule type" value="Genomic_DNA"/>
</dbReference>
<dbReference type="AlphaFoldDB" id="A0A498JPX4"/>
<accession>A0A498JPX4</accession>
<sequence>MIHGHVQLEAVLDGILWDIHLLQQQFDAIKFLYTPRACNEATHLVASYVTRVGGSHTWDGFEPEWLFNTLAFDVNISIRI</sequence>
<reference evidence="1 2" key="1">
    <citation type="submission" date="2018-10" db="EMBL/GenBank/DDBJ databases">
        <title>A high-quality apple genome assembly.</title>
        <authorList>
            <person name="Hu J."/>
        </authorList>
    </citation>
    <scope>NUCLEOTIDE SEQUENCE [LARGE SCALE GENOMIC DNA]</scope>
    <source>
        <strain evidence="2">cv. HFTH1</strain>
        <tissue evidence="1">Young leaf</tissue>
    </source>
</reference>
<name>A0A498JPX4_MALDO</name>